<dbReference type="KEGG" id="pter:C2L65_43710"/>
<evidence type="ECO:0000313" key="3">
    <source>
        <dbReference type="Proteomes" id="UP000243502"/>
    </source>
</evidence>
<feature type="region of interest" description="Disordered" evidence="1">
    <location>
        <begin position="82"/>
        <end position="101"/>
    </location>
</feature>
<dbReference type="OrthoDB" id="9807561at2"/>
<dbReference type="InterPro" id="IPR018841">
    <property type="entry name" value="DUF2442"/>
</dbReference>
<dbReference type="AlphaFoldDB" id="A0A2I8F4S8"/>
<sequence length="101" mass="11397">MPLRRFPWKVAAVGVHFDSAHLFLDLSDGQAVSFPLVWFPVLQAATAAEREHFAISMDRQQLFWPEIDEDVNVRALLSFQSERAGRKDASSEDAFPAWPPG</sequence>
<organism evidence="2 3">
    <name type="scientific">Paraburkholderia terrae</name>
    <dbReference type="NCBI Taxonomy" id="311230"/>
    <lineage>
        <taxon>Bacteria</taxon>
        <taxon>Pseudomonadati</taxon>
        <taxon>Pseudomonadota</taxon>
        <taxon>Betaproteobacteria</taxon>
        <taxon>Burkholderiales</taxon>
        <taxon>Burkholderiaceae</taxon>
        <taxon>Paraburkholderia</taxon>
    </lineage>
</organism>
<accession>A0A2I8F4S8</accession>
<dbReference type="EMBL" id="CP026114">
    <property type="protein sequence ID" value="AUT66551.1"/>
    <property type="molecule type" value="Genomic_DNA"/>
</dbReference>
<gene>
    <name evidence="2" type="ORF">C2L65_43710</name>
</gene>
<proteinExistence type="predicted"/>
<reference evidence="2 3" key="1">
    <citation type="submission" date="2018-01" db="EMBL/GenBank/DDBJ databases">
        <title>Species boundaries and ecological features among Paraburkholderia terrae DSMZ17804T, P. hospita DSMZ17164T and P. caribensis DSMZ13236T.</title>
        <authorList>
            <person name="Pratama A.A."/>
        </authorList>
    </citation>
    <scope>NUCLEOTIDE SEQUENCE [LARGE SCALE GENOMIC DNA]</scope>
    <source>
        <strain evidence="2 3">DSM 17804</strain>
    </source>
</reference>
<dbReference type="Proteomes" id="UP000243502">
    <property type="component" value="Chromosome 4"/>
</dbReference>
<evidence type="ECO:0000256" key="1">
    <source>
        <dbReference type="SAM" id="MobiDB-lite"/>
    </source>
</evidence>
<dbReference type="Gene3D" id="3.30.2020.40">
    <property type="entry name" value="Uncharacterised protein PF10387, DUF2442"/>
    <property type="match status" value="1"/>
</dbReference>
<evidence type="ECO:0000313" key="2">
    <source>
        <dbReference type="EMBL" id="AUT66551.1"/>
    </source>
</evidence>
<protein>
    <submittedName>
        <fullName evidence="2">DUF2442 domain-containing protein</fullName>
    </submittedName>
</protein>
<dbReference type="Pfam" id="PF10387">
    <property type="entry name" value="DUF2442"/>
    <property type="match status" value="1"/>
</dbReference>
<name>A0A2I8F4S8_9BURK</name>